<evidence type="ECO:0000313" key="2">
    <source>
        <dbReference type="Proteomes" id="UP000789860"/>
    </source>
</evidence>
<protein>
    <submittedName>
        <fullName evidence="1">7084_t:CDS:1</fullName>
    </submittedName>
</protein>
<dbReference type="EMBL" id="CAJVPM010000398">
    <property type="protein sequence ID" value="CAG8443504.1"/>
    <property type="molecule type" value="Genomic_DNA"/>
</dbReference>
<sequence>WRTTLDIQAEWSSILSILDQQRNITKYAGPEGWNDPDMLEIGNDDLTLMNKKKSPKDSMTVVLNTEIIAINQDPLRRSVDIVEYDVSYEIWTGPLIDSFVAPRITKKWIELVKKSLDFTCSDSPQKEHGYWQIQVKADDREKTAFITSLPAL</sequence>
<organism evidence="1 2">
    <name type="scientific">Scutellospora calospora</name>
    <dbReference type="NCBI Taxonomy" id="85575"/>
    <lineage>
        <taxon>Eukaryota</taxon>
        <taxon>Fungi</taxon>
        <taxon>Fungi incertae sedis</taxon>
        <taxon>Mucoromycota</taxon>
        <taxon>Glomeromycotina</taxon>
        <taxon>Glomeromycetes</taxon>
        <taxon>Diversisporales</taxon>
        <taxon>Gigasporaceae</taxon>
        <taxon>Scutellospora</taxon>
    </lineage>
</organism>
<accession>A0ACA9JZ64</accession>
<comment type="caution">
    <text evidence="1">The sequence shown here is derived from an EMBL/GenBank/DDBJ whole genome shotgun (WGS) entry which is preliminary data.</text>
</comment>
<proteinExistence type="predicted"/>
<feature type="non-terminal residue" evidence="1">
    <location>
        <position position="1"/>
    </location>
</feature>
<dbReference type="Proteomes" id="UP000789860">
    <property type="component" value="Unassembled WGS sequence"/>
</dbReference>
<keyword evidence="2" id="KW-1185">Reference proteome</keyword>
<name>A0ACA9JZ64_9GLOM</name>
<gene>
    <name evidence="1" type="ORF">SCALOS_LOCUS782</name>
</gene>
<reference evidence="1" key="1">
    <citation type="submission" date="2021-06" db="EMBL/GenBank/DDBJ databases">
        <authorList>
            <person name="Kallberg Y."/>
            <person name="Tangrot J."/>
            <person name="Rosling A."/>
        </authorList>
    </citation>
    <scope>NUCLEOTIDE SEQUENCE</scope>
    <source>
        <strain evidence="1">AU212A</strain>
    </source>
</reference>
<evidence type="ECO:0000313" key="1">
    <source>
        <dbReference type="EMBL" id="CAG8443504.1"/>
    </source>
</evidence>